<reference evidence="6" key="1">
    <citation type="submission" date="2016-10" db="EMBL/GenBank/DDBJ databases">
        <authorList>
            <person name="Varghese N."/>
            <person name="Submissions S."/>
        </authorList>
    </citation>
    <scope>NUCLEOTIDE SEQUENCE [LARGE SCALE GENOMIC DNA]</scope>
    <source>
        <strain evidence="6">CGMCC 1.6981</strain>
    </source>
</reference>
<dbReference type="InterPro" id="IPR020084">
    <property type="entry name" value="NUDIX_hydrolase_CS"/>
</dbReference>
<dbReference type="SUPFAM" id="SSF55811">
    <property type="entry name" value="Nudix"/>
    <property type="match status" value="1"/>
</dbReference>
<dbReference type="PRINTS" id="PR00502">
    <property type="entry name" value="NUDIXFAMILY"/>
</dbReference>
<dbReference type="PROSITE" id="PS51462">
    <property type="entry name" value="NUDIX"/>
    <property type="match status" value="1"/>
</dbReference>
<feature type="domain" description="Nudix hydrolase" evidence="4">
    <location>
        <begin position="6"/>
        <end position="137"/>
    </location>
</feature>
<dbReference type="PROSITE" id="PS00893">
    <property type="entry name" value="NUDIX_BOX"/>
    <property type="match status" value="1"/>
</dbReference>
<gene>
    <name evidence="5" type="ORF">SAMN04487955_106178</name>
</gene>
<evidence type="ECO:0000313" key="6">
    <source>
        <dbReference type="Proteomes" id="UP000198693"/>
    </source>
</evidence>
<name>A0A1I7IBC1_9GAMM</name>
<evidence type="ECO:0000256" key="2">
    <source>
        <dbReference type="ARBA" id="ARBA00022801"/>
    </source>
</evidence>
<dbReference type="Proteomes" id="UP000198693">
    <property type="component" value="Unassembled WGS sequence"/>
</dbReference>
<proteinExistence type="inferred from homology"/>
<dbReference type="RefSeq" id="WP_089795557.1">
    <property type="nucleotide sequence ID" value="NZ_FPBP01000006.1"/>
</dbReference>
<keyword evidence="2 3" id="KW-0378">Hydrolase</keyword>
<dbReference type="AlphaFoldDB" id="A0A1I7IBC1"/>
<accession>A0A1I7IBC1</accession>
<evidence type="ECO:0000256" key="3">
    <source>
        <dbReference type="RuleBase" id="RU003476"/>
    </source>
</evidence>
<dbReference type="GO" id="GO:0016787">
    <property type="term" value="F:hydrolase activity"/>
    <property type="evidence" value="ECO:0007669"/>
    <property type="project" value="UniProtKB-KW"/>
</dbReference>
<evidence type="ECO:0000259" key="4">
    <source>
        <dbReference type="PROSITE" id="PS51462"/>
    </source>
</evidence>
<protein>
    <submittedName>
        <fullName evidence="5">ADP-ribose pyrophosphatase YjhB, NUDIX family</fullName>
    </submittedName>
</protein>
<dbReference type="EMBL" id="FPBP01000006">
    <property type="protein sequence ID" value="SFU70273.1"/>
    <property type="molecule type" value="Genomic_DNA"/>
</dbReference>
<dbReference type="STRING" id="463301.SAMN04487955_106178"/>
<dbReference type="PANTHER" id="PTHR43736">
    <property type="entry name" value="ADP-RIBOSE PYROPHOSPHATASE"/>
    <property type="match status" value="1"/>
</dbReference>
<keyword evidence="6" id="KW-1185">Reference proteome</keyword>
<dbReference type="Gene3D" id="3.90.79.10">
    <property type="entry name" value="Nucleoside Triphosphate Pyrophosphohydrolase"/>
    <property type="match status" value="1"/>
</dbReference>
<dbReference type="Pfam" id="PF00293">
    <property type="entry name" value="NUDIX"/>
    <property type="match status" value="1"/>
</dbReference>
<sequence>MQPPTHPVPAVLAVVAREGRVLLVRRANPPDAGRWGFPGGHIEWGESTQAAAVRELHEETGVCALPGEVLTVLDMITPADGEHRHHFVLIAVRCQWVAGEGEANDDALDAGWFTPQEVAGLGATASVDVERLARMALALNAP</sequence>
<evidence type="ECO:0000256" key="1">
    <source>
        <dbReference type="ARBA" id="ARBA00001946"/>
    </source>
</evidence>
<comment type="similarity">
    <text evidence="3">Belongs to the Nudix hydrolase family.</text>
</comment>
<dbReference type="CDD" id="cd04673">
    <property type="entry name" value="NUDIX_ADPRase"/>
    <property type="match status" value="1"/>
</dbReference>
<dbReference type="OrthoDB" id="9791228at2"/>
<evidence type="ECO:0000313" key="5">
    <source>
        <dbReference type="EMBL" id="SFU70273.1"/>
    </source>
</evidence>
<organism evidence="5 6">
    <name type="scientific">Halomonas korlensis</name>
    <dbReference type="NCBI Taxonomy" id="463301"/>
    <lineage>
        <taxon>Bacteria</taxon>
        <taxon>Pseudomonadati</taxon>
        <taxon>Pseudomonadota</taxon>
        <taxon>Gammaproteobacteria</taxon>
        <taxon>Oceanospirillales</taxon>
        <taxon>Halomonadaceae</taxon>
        <taxon>Halomonas</taxon>
    </lineage>
</organism>
<dbReference type="PANTHER" id="PTHR43736:SF1">
    <property type="entry name" value="DIHYDRONEOPTERIN TRIPHOSPHATE DIPHOSPHATASE"/>
    <property type="match status" value="1"/>
</dbReference>
<comment type="cofactor">
    <cofactor evidence="1">
        <name>Mg(2+)</name>
        <dbReference type="ChEBI" id="CHEBI:18420"/>
    </cofactor>
</comment>
<dbReference type="InterPro" id="IPR000086">
    <property type="entry name" value="NUDIX_hydrolase_dom"/>
</dbReference>
<dbReference type="InterPro" id="IPR015797">
    <property type="entry name" value="NUDIX_hydrolase-like_dom_sf"/>
</dbReference>
<dbReference type="InterPro" id="IPR020476">
    <property type="entry name" value="Nudix_hydrolase"/>
</dbReference>